<dbReference type="AlphaFoldDB" id="A0AAD5WKA4"/>
<keyword evidence="4" id="KW-0472">Membrane</keyword>
<evidence type="ECO:0000313" key="5">
    <source>
        <dbReference type="EMBL" id="KAJ1373477.1"/>
    </source>
</evidence>
<dbReference type="PANTHER" id="PTHR12000:SF42">
    <property type="entry name" value="LEGUMAIN"/>
    <property type="match status" value="1"/>
</dbReference>
<feature type="transmembrane region" description="Helical" evidence="4">
    <location>
        <begin position="12"/>
        <end position="30"/>
    </location>
</feature>
<feature type="region of interest" description="Disordered" evidence="3">
    <location>
        <begin position="255"/>
        <end position="295"/>
    </location>
</feature>
<accession>A0AAD5WKA4</accession>
<gene>
    <name evidence="5" type="ORF">KIN20_035883</name>
</gene>
<evidence type="ECO:0000256" key="4">
    <source>
        <dbReference type="SAM" id="Phobius"/>
    </source>
</evidence>
<keyword evidence="4" id="KW-0812">Transmembrane</keyword>
<dbReference type="GO" id="GO:0006624">
    <property type="term" value="P:vacuolar protein processing"/>
    <property type="evidence" value="ECO:0007669"/>
    <property type="project" value="TreeGrafter"/>
</dbReference>
<protein>
    <recommendedName>
        <fullName evidence="7">Legumain</fullName>
    </recommendedName>
</protein>
<dbReference type="EMBL" id="JAHQIW010007294">
    <property type="protein sequence ID" value="KAJ1373477.1"/>
    <property type="molecule type" value="Genomic_DNA"/>
</dbReference>
<comment type="caution">
    <text evidence="5">The sequence shown here is derived from an EMBL/GenBank/DDBJ whole genome shotgun (WGS) entry which is preliminary data.</text>
</comment>
<keyword evidence="4" id="KW-1133">Transmembrane helix</keyword>
<name>A0AAD5WKA4_PARTN</name>
<feature type="compositionally biased region" description="Polar residues" evidence="3">
    <location>
        <begin position="256"/>
        <end position="266"/>
    </location>
</feature>
<dbReference type="PRINTS" id="PR00776">
    <property type="entry name" value="HEMOGLOBNASE"/>
</dbReference>
<dbReference type="PIRSF" id="PIRSF019663">
    <property type="entry name" value="Legumain"/>
    <property type="match status" value="1"/>
</dbReference>
<dbReference type="InterPro" id="IPR001096">
    <property type="entry name" value="Peptidase_C13"/>
</dbReference>
<proteinExistence type="inferred from homology"/>
<feature type="active site" evidence="2">
    <location>
        <position position="111"/>
    </location>
</feature>
<dbReference type="Gene3D" id="3.40.50.1460">
    <property type="match status" value="1"/>
</dbReference>
<dbReference type="GO" id="GO:0004197">
    <property type="term" value="F:cysteine-type endopeptidase activity"/>
    <property type="evidence" value="ECO:0007669"/>
    <property type="project" value="TreeGrafter"/>
</dbReference>
<keyword evidence="6" id="KW-1185">Reference proteome</keyword>
<feature type="active site" description="Nucleophile" evidence="2">
    <location>
        <position position="152"/>
    </location>
</feature>
<organism evidence="5 6">
    <name type="scientific">Parelaphostrongylus tenuis</name>
    <name type="common">Meningeal worm</name>
    <dbReference type="NCBI Taxonomy" id="148309"/>
    <lineage>
        <taxon>Eukaryota</taxon>
        <taxon>Metazoa</taxon>
        <taxon>Ecdysozoa</taxon>
        <taxon>Nematoda</taxon>
        <taxon>Chromadorea</taxon>
        <taxon>Rhabditida</taxon>
        <taxon>Rhabditina</taxon>
        <taxon>Rhabditomorpha</taxon>
        <taxon>Strongyloidea</taxon>
        <taxon>Metastrongylidae</taxon>
        <taxon>Parelaphostrongylus</taxon>
    </lineage>
</organism>
<feature type="compositionally biased region" description="Low complexity" evidence="3">
    <location>
        <begin position="267"/>
        <end position="287"/>
    </location>
</feature>
<evidence type="ECO:0000313" key="6">
    <source>
        <dbReference type="Proteomes" id="UP001196413"/>
    </source>
</evidence>
<evidence type="ECO:0000256" key="1">
    <source>
        <dbReference type="ARBA" id="ARBA00009941"/>
    </source>
</evidence>
<dbReference type="GO" id="GO:0051603">
    <property type="term" value="P:proteolysis involved in protein catabolic process"/>
    <property type="evidence" value="ECO:0007669"/>
    <property type="project" value="TreeGrafter"/>
</dbReference>
<dbReference type="PANTHER" id="PTHR12000">
    <property type="entry name" value="HEMOGLOBINASE FAMILY MEMBER"/>
    <property type="match status" value="1"/>
</dbReference>
<dbReference type="GO" id="GO:0005773">
    <property type="term" value="C:vacuole"/>
    <property type="evidence" value="ECO:0007669"/>
    <property type="project" value="GOC"/>
</dbReference>
<sequence length="338" mass="38474">MNYRQIKKEIFMLYWLLVHIIGGTIVTRLIDDVRWTLPIIESIHILENSSTNRTVLMSITVLKIDYTGYSVTPDNFLNVLQGKAEEILFGGDKRVLNTTADDRIFVYFTDHGGQGLIAFPEDILSKHDLAKALQNMHKEKRYKELVFYLEACESGSMFDGILNEEMNIYAMTASNEHESSWATYCDEHEEMPCLGDLFSVNWMEDSEQHNIGLETLLTQYIDVKNKTDKSHVMKYGNFNITKEVVDEFEGDEYHTATASAPPTRSQSATSPAPTMTHSSTASTTTHSAVDKQHSKVSWPARDVELMHLEKLQKTASNTMTSLALQQRIATIHEDRTQH</sequence>
<dbReference type="Pfam" id="PF01650">
    <property type="entry name" value="Peptidase_C13"/>
    <property type="match status" value="1"/>
</dbReference>
<evidence type="ECO:0000256" key="2">
    <source>
        <dbReference type="PIRSR" id="PIRSR019663-1"/>
    </source>
</evidence>
<evidence type="ECO:0008006" key="7">
    <source>
        <dbReference type="Google" id="ProtNLM"/>
    </source>
</evidence>
<dbReference type="Proteomes" id="UP001196413">
    <property type="component" value="Unassembled WGS sequence"/>
</dbReference>
<comment type="similarity">
    <text evidence="1">Belongs to the peptidase C13 family.</text>
</comment>
<evidence type="ECO:0000256" key="3">
    <source>
        <dbReference type="SAM" id="MobiDB-lite"/>
    </source>
</evidence>
<reference evidence="5" key="1">
    <citation type="submission" date="2021-06" db="EMBL/GenBank/DDBJ databases">
        <title>Parelaphostrongylus tenuis whole genome reference sequence.</title>
        <authorList>
            <person name="Garwood T.J."/>
            <person name="Larsen P.A."/>
            <person name="Fountain-Jones N.M."/>
            <person name="Garbe J.R."/>
            <person name="Macchietto M.G."/>
            <person name="Kania S.A."/>
            <person name="Gerhold R.W."/>
            <person name="Richards J.E."/>
            <person name="Wolf T.M."/>
        </authorList>
    </citation>
    <scope>NUCLEOTIDE SEQUENCE</scope>
    <source>
        <strain evidence="5">MNPRO001-30</strain>
        <tissue evidence="5">Meninges</tissue>
    </source>
</reference>